<comment type="similarity">
    <text evidence="1">Belongs to the 'phage' integrase family.</text>
</comment>
<evidence type="ECO:0000256" key="3">
    <source>
        <dbReference type="ARBA" id="ARBA00023125"/>
    </source>
</evidence>
<dbReference type="RefSeq" id="WP_075775986.1">
    <property type="nucleotide sequence ID" value="NZ_CP019437.1"/>
</dbReference>
<dbReference type="InterPro" id="IPR011010">
    <property type="entry name" value="DNA_brk_join_enz"/>
</dbReference>
<keyword evidence="7" id="KW-1185">Reference proteome</keyword>
<gene>
    <name evidence="6" type="ORF">BMG03_04100</name>
</gene>
<dbReference type="PROSITE" id="PS51898">
    <property type="entry name" value="TYR_RECOMBINASE"/>
    <property type="match status" value="1"/>
</dbReference>
<dbReference type="Gene3D" id="1.10.443.10">
    <property type="entry name" value="Intergrase catalytic core"/>
    <property type="match status" value="1"/>
</dbReference>
<dbReference type="EMBL" id="CP019437">
    <property type="protein sequence ID" value="AQS49710.1"/>
    <property type="molecule type" value="Genomic_DNA"/>
</dbReference>
<sequence>MALQMAQPYKHPRSGVYYFRQRVPTDLRGILGDKIVSRSLRTKDPATAKLRNIEEVRKQALIWARHRQKPEPLPFQQIVALSGALYRDHMAAMELEPGESQVWSETLSLLDRVAVSPERLTEWYGPTVDNLLLERGLVTDEISRQRLIQEADRTYRQVAEEQLKRSQGDFSPDPRANRFPLLETTEGAPIQQTEGPTIRGIFKLWERDHIAEGKAAKTVGDFRQKIESLIGYVEHDEAQRVTPENIADWCEHLKHDKALSARTVSQKYLAAVKIVFGLAVEKRKLKANPAEDIRVRFGKKVKTRPSGFTDAEAKAILGASLTAPETLGTKRTEENKRAIRWAPWICAFTGARITEATQLRTQDLIEEDGVLCLRITPDAGSVKTGVYRMVPIHPQLLEMGLPDMIRALPPGPIFYSTAFRKKAADPLARARSAGTKVGKWVRDIVKITDPNLQPNHAWRHRFKTVARECKIDLEVRDAIQGHEDGRSASGYGEVSIKAKWEAVKRLPRFQL</sequence>
<keyword evidence="2" id="KW-0229">DNA integration</keyword>
<dbReference type="Pfam" id="PF20172">
    <property type="entry name" value="DUF6538"/>
    <property type="match status" value="1"/>
</dbReference>
<dbReference type="InterPro" id="IPR013762">
    <property type="entry name" value="Integrase-like_cat_sf"/>
</dbReference>
<dbReference type="PANTHER" id="PTHR30349:SF41">
    <property type="entry name" value="INTEGRASE_RECOMBINASE PROTEIN MJ0367-RELATED"/>
    <property type="match status" value="1"/>
</dbReference>
<evidence type="ECO:0000256" key="1">
    <source>
        <dbReference type="ARBA" id="ARBA00008857"/>
    </source>
</evidence>
<dbReference type="Proteomes" id="UP000185622">
    <property type="component" value="Chromosome"/>
</dbReference>
<evidence type="ECO:0000256" key="4">
    <source>
        <dbReference type="ARBA" id="ARBA00023172"/>
    </source>
</evidence>
<dbReference type="InterPro" id="IPR002104">
    <property type="entry name" value="Integrase_catalytic"/>
</dbReference>
<protein>
    <recommendedName>
        <fullName evidence="5">Tyr recombinase domain-containing protein</fullName>
    </recommendedName>
</protein>
<dbReference type="Gene3D" id="1.10.150.130">
    <property type="match status" value="1"/>
</dbReference>
<evidence type="ECO:0000256" key="2">
    <source>
        <dbReference type="ARBA" id="ARBA00022908"/>
    </source>
</evidence>
<organism evidence="6 7">
    <name type="scientific">Thioclava nitratireducens</name>
    <dbReference type="NCBI Taxonomy" id="1915078"/>
    <lineage>
        <taxon>Bacteria</taxon>
        <taxon>Pseudomonadati</taxon>
        <taxon>Pseudomonadota</taxon>
        <taxon>Alphaproteobacteria</taxon>
        <taxon>Rhodobacterales</taxon>
        <taxon>Paracoccaceae</taxon>
        <taxon>Thioclava</taxon>
    </lineage>
</organism>
<evidence type="ECO:0000259" key="5">
    <source>
        <dbReference type="PROSITE" id="PS51898"/>
    </source>
</evidence>
<keyword evidence="4" id="KW-0233">DNA recombination</keyword>
<evidence type="ECO:0000313" key="7">
    <source>
        <dbReference type="Proteomes" id="UP000185622"/>
    </source>
</evidence>
<dbReference type="InterPro" id="IPR050090">
    <property type="entry name" value="Tyrosine_recombinase_XerCD"/>
</dbReference>
<reference evidence="6 7" key="1">
    <citation type="submission" date="2017-01" db="EMBL/GenBank/DDBJ databases">
        <title>The complete genome sequence of a sulfur-oxidizing marine bacterium Thioclava sp. 25B10_4T.</title>
        <authorList>
            <person name="Liu Y."/>
            <person name="Lai Q."/>
            <person name="Shao Z."/>
        </authorList>
    </citation>
    <scope>NUCLEOTIDE SEQUENCE [LARGE SCALE GENOMIC DNA]</scope>
    <source>
        <strain evidence="6 7">25B10_4</strain>
    </source>
</reference>
<name>A0ABM6ILE3_9RHOB</name>
<dbReference type="SUPFAM" id="SSF56349">
    <property type="entry name" value="DNA breaking-rejoining enzymes"/>
    <property type="match status" value="1"/>
</dbReference>
<keyword evidence="3" id="KW-0238">DNA-binding</keyword>
<dbReference type="PANTHER" id="PTHR30349">
    <property type="entry name" value="PHAGE INTEGRASE-RELATED"/>
    <property type="match status" value="1"/>
</dbReference>
<accession>A0ABM6ILE3</accession>
<proteinExistence type="inferred from homology"/>
<evidence type="ECO:0000313" key="6">
    <source>
        <dbReference type="EMBL" id="AQS49710.1"/>
    </source>
</evidence>
<feature type="domain" description="Tyr recombinase" evidence="5">
    <location>
        <begin position="303"/>
        <end position="505"/>
    </location>
</feature>
<dbReference type="InterPro" id="IPR010998">
    <property type="entry name" value="Integrase_recombinase_N"/>
</dbReference>
<dbReference type="InterPro" id="IPR046668">
    <property type="entry name" value="DUF6538"/>
</dbReference>